<dbReference type="EC" id="2.4.2.29" evidence="4"/>
<dbReference type="NCBIfam" id="TIGR00430">
    <property type="entry name" value="Q_tRNA_tgt"/>
    <property type="match status" value="1"/>
</dbReference>
<evidence type="ECO:0000313" key="6">
    <source>
        <dbReference type="EMBL" id="AFM27486.1"/>
    </source>
</evidence>
<keyword evidence="1 4" id="KW-0328">Glycosyltransferase</keyword>
<feature type="binding site" evidence="4">
    <location>
        <position position="216"/>
    </location>
    <ligand>
        <name>substrate</name>
    </ligand>
</feature>
<dbReference type="eggNOG" id="COG0343">
    <property type="taxonomic scope" value="Bacteria"/>
</dbReference>
<protein>
    <recommendedName>
        <fullName evidence="4">Queuine tRNA-ribosyltransferase</fullName>
        <ecNumber evidence="4">2.4.2.29</ecNumber>
    </recommendedName>
    <alternativeName>
        <fullName evidence="4">Guanine insertion enzyme</fullName>
    </alternativeName>
    <alternativeName>
        <fullName evidence="4">tRNA-guanine transglycosylase</fullName>
    </alternativeName>
</protein>
<comment type="catalytic activity">
    <reaction evidence="4">
        <text>7-aminomethyl-7-carbaguanine + guanosine(34) in tRNA = 7-aminomethyl-7-carbaguanosine(34) in tRNA + guanine</text>
        <dbReference type="Rhea" id="RHEA:24104"/>
        <dbReference type="Rhea" id="RHEA-COMP:10341"/>
        <dbReference type="Rhea" id="RHEA-COMP:10342"/>
        <dbReference type="ChEBI" id="CHEBI:16235"/>
        <dbReference type="ChEBI" id="CHEBI:58703"/>
        <dbReference type="ChEBI" id="CHEBI:74269"/>
        <dbReference type="ChEBI" id="CHEBI:82833"/>
        <dbReference type="EC" id="2.4.2.29"/>
    </reaction>
</comment>
<keyword evidence="3 4" id="KW-0819">tRNA processing</keyword>
<comment type="subunit">
    <text evidence="4">Homodimer. Within each dimer, one monomer is responsible for RNA recognition and catalysis, while the other monomer binds to the replacement base PreQ1.</text>
</comment>
<evidence type="ECO:0000256" key="2">
    <source>
        <dbReference type="ARBA" id="ARBA00022679"/>
    </source>
</evidence>
<dbReference type="PANTHER" id="PTHR46499:SF1">
    <property type="entry name" value="QUEUINE TRNA-RIBOSYLTRANSFERASE"/>
    <property type="match status" value="1"/>
</dbReference>
<feature type="binding site" evidence="4">
    <location>
        <position position="147"/>
    </location>
    <ligand>
        <name>substrate</name>
    </ligand>
</feature>
<feature type="binding site" evidence="4">
    <location>
        <position position="304"/>
    </location>
    <ligand>
        <name>Zn(2+)</name>
        <dbReference type="ChEBI" id="CHEBI:29105"/>
    </ligand>
</feature>
<evidence type="ECO:0000313" key="7">
    <source>
        <dbReference type="Proteomes" id="UP000006055"/>
    </source>
</evidence>
<feature type="region of interest" description="RNA binding" evidence="4">
    <location>
        <begin position="247"/>
        <end position="253"/>
    </location>
</feature>
<dbReference type="KEGG" id="dti:Desti_4872"/>
<reference evidence="7" key="1">
    <citation type="submission" date="2012-06" db="EMBL/GenBank/DDBJ databases">
        <title>Complete sequence of chromosome of Desulfomonile tiedjei DSM 6799.</title>
        <authorList>
            <person name="Lucas S."/>
            <person name="Copeland A."/>
            <person name="Lapidus A."/>
            <person name="Glavina del Rio T."/>
            <person name="Dalin E."/>
            <person name="Tice H."/>
            <person name="Bruce D."/>
            <person name="Goodwin L."/>
            <person name="Pitluck S."/>
            <person name="Peters L."/>
            <person name="Ovchinnikova G."/>
            <person name="Zeytun A."/>
            <person name="Lu M."/>
            <person name="Kyrpides N."/>
            <person name="Mavromatis K."/>
            <person name="Ivanova N."/>
            <person name="Brettin T."/>
            <person name="Detter J.C."/>
            <person name="Han C."/>
            <person name="Larimer F."/>
            <person name="Land M."/>
            <person name="Hauser L."/>
            <person name="Markowitz V."/>
            <person name="Cheng J.-F."/>
            <person name="Hugenholtz P."/>
            <person name="Woyke T."/>
            <person name="Wu D."/>
            <person name="Spring S."/>
            <person name="Schroeder M."/>
            <person name="Brambilla E."/>
            <person name="Klenk H.-P."/>
            <person name="Eisen J.A."/>
        </authorList>
    </citation>
    <scope>NUCLEOTIDE SEQUENCE [LARGE SCALE GENOMIC DNA]</scope>
    <source>
        <strain evidence="7">ATCC 49306 / DSM 6799 / DCB-1</strain>
    </source>
</reference>
<dbReference type="HOGENOM" id="CLU_022060_0_1_7"/>
<name>I4CD45_DESTA</name>
<dbReference type="NCBIfam" id="TIGR00449">
    <property type="entry name" value="tgt_general"/>
    <property type="match status" value="1"/>
</dbReference>
<evidence type="ECO:0000256" key="3">
    <source>
        <dbReference type="ARBA" id="ARBA00022694"/>
    </source>
</evidence>
<organism evidence="6 7">
    <name type="scientific">Desulfomonile tiedjei (strain ATCC 49306 / DSM 6799 / DCB-1)</name>
    <dbReference type="NCBI Taxonomy" id="706587"/>
    <lineage>
        <taxon>Bacteria</taxon>
        <taxon>Pseudomonadati</taxon>
        <taxon>Thermodesulfobacteriota</taxon>
        <taxon>Desulfomonilia</taxon>
        <taxon>Desulfomonilales</taxon>
        <taxon>Desulfomonilaceae</taxon>
        <taxon>Desulfomonile</taxon>
    </lineage>
</organism>
<comment type="cofactor">
    <cofactor evidence="4">
        <name>Zn(2+)</name>
        <dbReference type="ChEBI" id="CHEBI:29105"/>
    </cofactor>
    <text evidence="4">Binds 1 zinc ion per subunit.</text>
</comment>
<feature type="binding site" evidence="4">
    <location>
        <position position="306"/>
    </location>
    <ligand>
        <name>Zn(2+)</name>
        <dbReference type="ChEBI" id="CHEBI:29105"/>
    </ligand>
</feature>
<comment type="pathway">
    <text evidence="4">tRNA modification; tRNA-queuosine biosynthesis.</text>
</comment>
<dbReference type="SUPFAM" id="SSF51713">
    <property type="entry name" value="tRNA-guanine transglycosylase"/>
    <property type="match status" value="1"/>
</dbReference>
<dbReference type="GO" id="GO:0046872">
    <property type="term" value="F:metal ion binding"/>
    <property type="evidence" value="ECO:0007669"/>
    <property type="project" value="UniProtKB-KW"/>
</dbReference>
<dbReference type="AlphaFoldDB" id="I4CD45"/>
<dbReference type="InterPro" id="IPR002616">
    <property type="entry name" value="tRNA_ribo_trans-like"/>
</dbReference>
<feature type="binding site" evidence="4">
    <location>
        <position position="189"/>
    </location>
    <ligand>
        <name>substrate</name>
    </ligand>
</feature>
<dbReference type="GO" id="GO:0008479">
    <property type="term" value="F:tRNA-guanosine(34) queuine transglycosylase activity"/>
    <property type="evidence" value="ECO:0007669"/>
    <property type="project" value="UniProtKB-UniRule"/>
</dbReference>
<dbReference type="PATRIC" id="fig|706587.4.peg.5516"/>
<accession>I4CD45</accession>
<keyword evidence="7" id="KW-1185">Reference proteome</keyword>
<evidence type="ECO:0000256" key="4">
    <source>
        <dbReference type="HAMAP-Rule" id="MF_00168"/>
    </source>
</evidence>
<feature type="active site" description="Nucleophile" evidence="4">
    <location>
        <position position="266"/>
    </location>
</feature>
<feature type="binding site" evidence="4">
    <location>
        <position position="309"/>
    </location>
    <ligand>
        <name>Zn(2+)</name>
        <dbReference type="ChEBI" id="CHEBI:29105"/>
    </ligand>
</feature>
<feature type="region of interest" description="RNA binding; important for wobble base 34 recognition" evidence="4">
    <location>
        <begin position="271"/>
        <end position="275"/>
    </location>
</feature>
<dbReference type="GO" id="GO:0005829">
    <property type="term" value="C:cytosol"/>
    <property type="evidence" value="ECO:0007669"/>
    <property type="project" value="TreeGrafter"/>
</dbReference>
<dbReference type="Proteomes" id="UP000006055">
    <property type="component" value="Chromosome"/>
</dbReference>
<dbReference type="STRING" id="706587.Desti_4872"/>
<dbReference type="Pfam" id="PF01702">
    <property type="entry name" value="TGT"/>
    <property type="match status" value="1"/>
</dbReference>
<comment type="function">
    <text evidence="4">Catalyzes the base-exchange of a guanine (G) residue with the queuine precursor 7-aminomethyl-7-deazaguanine (PreQ1) at position 34 (anticodon wobble position) in tRNAs with GU(N) anticodons (tRNA-Asp, -Asn, -His and -Tyr). Catalysis occurs through a double-displacement mechanism. The nucleophile active site attacks the C1' of nucleotide 34 to detach the guanine base from the RNA, forming a covalent enzyme-RNA intermediate. The proton acceptor active site deprotonates the incoming PreQ1, allowing a nucleophilic attack on the C1' of the ribose to form the product. After dissociation, two additional enzymatic reactions on the tRNA convert PreQ1 to queuine (Q), resulting in the hypermodified nucleoside queuosine (7-(((4,5-cis-dihydroxy-2-cyclopenten-1-yl)amino)methyl)-7-deazaguanosine).</text>
</comment>
<keyword evidence="4" id="KW-0862">Zinc</keyword>
<dbReference type="EMBL" id="CP003360">
    <property type="protein sequence ID" value="AFM27486.1"/>
    <property type="molecule type" value="Genomic_DNA"/>
</dbReference>
<dbReference type="InterPro" id="IPR050076">
    <property type="entry name" value="ArchSynthase1/Queuine_TRR"/>
</dbReference>
<dbReference type="GO" id="GO:0008616">
    <property type="term" value="P:tRNA queuosine(34) biosynthetic process"/>
    <property type="evidence" value="ECO:0007669"/>
    <property type="project" value="UniProtKB-UniRule"/>
</dbReference>
<dbReference type="InterPro" id="IPR036511">
    <property type="entry name" value="TGT-like_sf"/>
</dbReference>
<dbReference type="UniPathway" id="UPA00392"/>
<dbReference type="Gene3D" id="3.20.20.105">
    <property type="entry name" value="Queuine tRNA-ribosyltransferase-like"/>
    <property type="match status" value="1"/>
</dbReference>
<evidence type="ECO:0000256" key="1">
    <source>
        <dbReference type="ARBA" id="ARBA00022676"/>
    </source>
</evidence>
<proteinExistence type="inferred from homology"/>
<feature type="domain" description="tRNA-guanine(15) transglycosylase-like" evidence="5">
    <location>
        <begin position="15"/>
        <end position="367"/>
    </location>
</feature>
<dbReference type="HAMAP" id="MF_00168">
    <property type="entry name" value="Q_tRNA_Tgt"/>
    <property type="match status" value="1"/>
</dbReference>
<keyword evidence="4" id="KW-0479">Metal-binding</keyword>
<dbReference type="InterPro" id="IPR004803">
    <property type="entry name" value="TGT"/>
</dbReference>
<feature type="binding site" evidence="4">
    <location>
        <position position="335"/>
    </location>
    <ligand>
        <name>Zn(2+)</name>
        <dbReference type="ChEBI" id="CHEBI:29105"/>
    </ligand>
</feature>
<comment type="similarity">
    <text evidence="4">Belongs to the queuine tRNA-ribosyltransferase family.</text>
</comment>
<feature type="binding site" evidence="4">
    <location>
        <begin position="93"/>
        <end position="97"/>
    </location>
    <ligand>
        <name>substrate</name>
    </ligand>
</feature>
<keyword evidence="2 4" id="KW-0808">Transferase</keyword>
<keyword evidence="4" id="KW-0671">Queuosine biosynthesis</keyword>
<sequence>MSFAFEVLHRDAGSAARLGRMTIRGIEVPTPAFMPVGTRGVVKTLSSQEIKDFGYKIILSNAYHLYLRPGHKLVEQLGGLHRFMNWDGLILTDSGGFQVFSLARLRKLTDEGVLFQSHIDGSSHLFTPELCIEVQEALGSDIIMCLDDVRGYPATREEALEALLRTTRWAALCLGAKKRVDPALFGIVQGAMYPDLRRLSAESLADLNLDGYAVGGLSVGEPRELMVEMFEVTLPLIFEAVPRYVMGVGKPQDIIDGVLRGADLFDCVLPTRNARNGTLYTSHGSVNIRNSRYRDDPRPIDPQCQCLLCSSYSRAYLRHLFQEREIFGLRLATLHNLSFYYHMMENIRIAITQNRLHSLARDFSVQMEETDD</sequence>
<feature type="active site" description="Proton acceptor" evidence="4">
    <location>
        <position position="93"/>
    </location>
</feature>
<evidence type="ECO:0000259" key="5">
    <source>
        <dbReference type="Pfam" id="PF01702"/>
    </source>
</evidence>
<dbReference type="PANTHER" id="PTHR46499">
    <property type="entry name" value="QUEUINE TRNA-RIBOSYLTRANSFERASE"/>
    <property type="match status" value="1"/>
</dbReference>
<gene>
    <name evidence="4" type="primary">tgt</name>
    <name evidence="6" type="ordered locus">Desti_4872</name>
</gene>
<dbReference type="OrthoDB" id="9805417at2"/>
<dbReference type="RefSeq" id="WP_014812593.1">
    <property type="nucleotide sequence ID" value="NC_018025.1"/>
</dbReference>